<keyword evidence="4" id="KW-0732">Signal</keyword>
<feature type="chain" id="PRO_5042862849" evidence="4">
    <location>
        <begin position="25"/>
        <end position="421"/>
    </location>
</feature>
<evidence type="ECO:0000256" key="4">
    <source>
        <dbReference type="SAM" id="SignalP"/>
    </source>
</evidence>
<evidence type="ECO:0000256" key="2">
    <source>
        <dbReference type="ARBA" id="ARBA00022737"/>
    </source>
</evidence>
<dbReference type="AlphaFoldDB" id="A0AAN9KHX4"/>
<organism evidence="5 6">
    <name type="scientific">Clitoria ternatea</name>
    <name type="common">Butterfly pea</name>
    <dbReference type="NCBI Taxonomy" id="43366"/>
    <lineage>
        <taxon>Eukaryota</taxon>
        <taxon>Viridiplantae</taxon>
        <taxon>Streptophyta</taxon>
        <taxon>Embryophyta</taxon>
        <taxon>Tracheophyta</taxon>
        <taxon>Spermatophyta</taxon>
        <taxon>Magnoliopsida</taxon>
        <taxon>eudicotyledons</taxon>
        <taxon>Gunneridae</taxon>
        <taxon>Pentapetalae</taxon>
        <taxon>rosids</taxon>
        <taxon>fabids</taxon>
        <taxon>Fabales</taxon>
        <taxon>Fabaceae</taxon>
        <taxon>Papilionoideae</taxon>
        <taxon>50 kb inversion clade</taxon>
        <taxon>NPAAA clade</taxon>
        <taxon>indigoferoid/millettioid clade</taxon>
        <taxon>Phaseoleae</taxon>
        <taxon>Clitoria</taxon>
    </lineage>
</organism>
<dbReference type="SUPFAM" id="SSF50978">
    <property type="entry name" value="WD40 repeat-like"/>
    <property type="match status" value="1"/>
</dbReference>
<sequence>MRCIRPWALQLHWLALVVLELLRSEFLNELRDDIEEHGATVKLRESIDDQELLLEFLLLSQQKKGEAVEKLQHTISFLCPDIEEVTKRIQVKPEVCVNDTEGYNNIKGDDQRNLGSMLSKRPQLLKNFKKLESTYLWHDVDHPIHQGNLCKLKVKADLKHGDLLQSSNLICLLSFGCDTDFSGVVQLWDVTRSQVQSQMREHEQRVWSIDFSSADSTMLASDNDDGSVKLWSINQGVSVGTIKTKANVCCVQFSLDFANFLAFGSADHRIYYYDLRDLKMPLSTRVGHNKTVSNIKFVDSVNLVSASTDNTSKLWDLSVCASRVIESPIQSFTGHINVKNFVGLSVSDGYIATGSETNEVFIYHKAFPMPAISFKFGNSDPLSGNEVDDSLQFISSVCWRGQSSTLLAANSTGNVKILEMI</sequence>
<keyword evidence="2" id="KW-0677">Repeat</keyword>
<evidence type="ECO:0000256" key="3">
    <source>
        <dbReference type="PROSITE-ProRule" id="PRU00221"/>
    </source>
</evidence>
<reference evidence="5 6" key="1">
    <citation type="submission" date="2024-01" db="EMBL/GenBank/DDBJ databases">
        <title>The genomes of 5 underutilized Papilionoideae crops provide insights into root nodulation and disease resistance.</title>
        <authorList>
            <person name="Yuan L."/>
        </authorList>
    </citation>
    <scope>NUCLEOTIDE SEQUENCE [LARGE SCALE GENOMIC DNA]</scope>
    <source>
        <strain evidence="5">LY-2023</strain>
        <tissue evidence="5">Leaf</tissue>
    </source>
</reference>
<dbReference type="PROSITE" id="PS50294">
    <property type="entry name" value="WD_REPEATS_REGION"/>
    <property type="match status" value="2"/>
</dbReference>
<dbReference type="InterPro" id="IPR036322">
    <property type="entry name" value="WD40_repeat_dom_sf"/>
</dbReference>
<evidence type="ECO:0000313" key="5">
    <source>
        <dbReference type="EMBL" id="KAK7317757.1"/>
    </source>
</evidence>
<dbReference type="SMART" id="SM00320">
    <property type="entry name" value="WD40"/>
    <property type="match status" value="5"/>
</dbReference>
<dbReference type="EMBL" id="JAYKXN010000001">
    <property type="protein sequence ID" value="KAK7317757.1"/>
    <property type="molecule type" value="Genomic_DNA"/>
</dbReference>
<name>A0AAN9KHX4_CLITE</name>
<evidence type="ECO:0000256" key="1">
    <source>
        <dbReference type="ARBA" id="ARBA00022574"/>
    </source>
</evidence>
<dbReference type="Proteomes" id="UP001359559">
    <property type="component" value="Unassembled WGS sequence"/>
</dbReference>
<dbReference type="InterPro" id="IPR044630">
    <property type="entry name" value="SPA1/2/3/4"/>
</dbReference>
<dbReference type="Pfam" id="PF00400">
    <property type="entry name" value="WD40"/>
    <property type="match status" value="2"/>
</dbReference>
<dbReference type="PANTHER" id="PTHR44218:SF1">
    <property type="entry name" value="PROTEIN SPA1-RELATED 3"/>
    <property type="match status" value="1"/>
</dbReference>
<dbReference type="PROSITE" id="PS50082">
    <property type="entry name" value="WD_REPEATS_2"/>
    <property type="match status" value="2"/>
</dbReference>
<feature type="repeat" description="WD" evidence="3">
    <location>
        <begin position="199"/>
        <end position="241"/>
    </location>
</feature>
<accession>A0AAN9KHX4</accession>
<proteinExistence type="predicted"/>
<keyword evidence="6" id="KW-1185">Reference proteome</keyword>
<feature type="signal peptide" evidence="4">
    <location>
        <begin position="1"/>
        <end position="24"/>
    </location>
</feature>
<dbReference type="InterPro" id="IPR015943">
    <property type="entry name" value="WD40/YVTN_repeat-like_dom_sf"/>
</dbReference>
<comment type="caution">
    <text evidence="5">The sequence shown here is derived from an EMBL/GenBank/DDBJ whole genome shotgun (WGS) entry which is preliminary data.</text>
</comment>
<dbReference type="GO" id="GO:0009640">
    <property type="term" value="P:photomorphogenesis"/>
    <property type="evidence" value="ECO:0007669"/>
    <property type="project" value="InterPro"/>
</dbReference>
<gene>
    <name evidence="5" type="ORF">RJT34_02245</name>
</gene>
<dbReference type="PANTHER" id="PTHR44218">
    <property type="entry name" value="PROTEIN SPA1-RELATED 2"/>
    <property type="match status" value="1"/>
</dbReference>
<dbReference type="Gene3D" id="2.130.10.10">
    <property type="entry name" value="YVTN repeat-like/Quinoprotein amine dehydrogenase"/>
    <property type="match status" value="1"/>
</dbReference>
<evidence type="ECO:0000313" key="6">
    <source>
        <dbReference type="Proteomes" id="UP001359559"/>
    </source>
</evidence>
<dbReference type="InterPro" id="IPR001680">
    <property type="entry name" value="WD40_rpt"/>
</dbReference>
<protein>
    <submittedName>
        <fullName evidence="5">Uncharacterized protein</fullName>
    </submittedName>
</protein>
<keyword evidence="1 3" id="KW-0853">WD repeat</keyword>
<dbReference type="PROSITE" id="PS00678">
    <property type="entry name" value="WD_REPEATS_1"/>
    <property type="match status" value="1"/>
</dbReference>
<dbReference type="InterPro" id="IPR019775">
    <property type="entry name" value="WD40_repeat_CS"/>
</dbReference>
<feature type="repeat" description="WD" evidence="3">
    <location>
        <begin position="285"/>
        <end position="318"/>
    </location>
</feature>